<dbReference type="Gene3D" id="2.60.120.10">
    <property type="entry name" value="Jelly Rolls"/>
    <property type="match status" value="2"/>
</dbReference>
<dbReference type="Proteomes" id="UP000642107">
    <property type="component" value="Unassembled WGS sequence"/>
</dbReference>
<dbReference type="PANTHER" id="PTHR10309">
    <property type="entry name" value="MANNOSE-6-PHOSPHATE ISOMERASE"/>
    <property type="match status" value="1"/>
</dbReference>
<dbReference type="PRINTS" id="PR00714">
    <property type="entry name" value="MAN6PISMRASE"/>
</dbReference>
<dbReference type="InterPro" id="IPR014710">
    <property type="entry name" value="RmlC-like_jellyroll"/>
</dbReference>
<evidence type="ECO:0000259" key="8">
    <source>
        <dbReference type="Pfam" id="PF20511"/>
    </source>
</evidence>
<dbReference type="SUPFAM" id="SSF51182">
    <property type="entry name" value="RmlC-like cupins"/>
    <property type="match status" value="1"/>
</dbReference>
<comment type="catalytic activity">
    <reaction evidence="1">
        <text>D-mannose 6-phosphate = D-fructose 6-phosphate</text>
        <dbReference type="Rhea" id="RHEA:12356"/>
        <dbReference type="ChEBI" id="CHEBI:58735"/>
        <dbReference type="ChEBI" id="CHEBI:61527"/>
        <dbReference type="EC" id="5.3.1.8"/>
    </reaction>
</comment>
<dbReference type="PIRSF" id="PIRSF001480">
    <property type="entry name" value="Mannose-6-phosphate_isomerase"/>
    <property type="match status" value="1"/>
</dbReference>
<protein>
    <recommendedName>
        <fullName evidence="4">mannose-6-phosphate isomerase</fullName>
        <ecNumber evidence="4">5.3.1.8</ecNumber>
    </recommendedName>
</protein>
<sequence length="398" mass="42748">MHRLTNPVKHYDWGSTTAIPAFLGRPADGRPVAEVWMGAHPSAPSSVKGRGLDELVLDDPSGLLGERVLARFGPRLPYLFKILGASRPLSLQVHPDLAQAAAGFAHDELSGLPAGDPERSYHDDQHKPEMLLAISRFEGLCGFRRPRQVLELLEPLEGELVDTIRCALRDTPTSDGMRAAFEAVLHARGRISAADIEVTVRGCEQQLAQGFGSQQAYGTVAALAHWYPGDPGAVASLLLNRFTLEPGETVFVGAGVVHAYLAGLGLEVMASSDNVLRAGLTRKKIDVDELLRIVDYTDLTPVRPAVVPGEEGRPAVVRAPADEFALALVEPTRTERGRATYLTQDGPRIVLCTEGTLALRTAEGSEVALTQGESVFVPHASGRIEARGEGRAVMVFVP</sequence>
<evidence type="ECO:0000256" key="3">
    <source>
        <dbReference type="ARBA" id="ARBA00010772"/>
    </source>
</evidence>
<accession>A0ABR9DMM2</accession>
<dbReference type="GO" id="GO:0004476">
    <property type="term" value="F:mannose-6-phosphate isomerase activity"/>
    <property type="evidence" value="ECO:0007669"/>
    <property type="project" value="UniProtKB-EC"/>
</dbReference>
<dbReference type="PANTHER" id="PTHR10309:SF0">
    <property type="entry name" value="MANNOSE-6-PHOSPHATE ISOMERASE"/>
    <property type="match status" value="1"/>
</dbReference>
<dbReference type="EC" id="5.3.1.8" evidence="4"/>
<dbReference type="EMBL" id="JACZDF010000001">
    <property type="protein sequence ID" value="MBD9698159.1"/>
    <property type="molecule type" value="Genomic_DNA"/>
</dbReference>
<comment type="similarity">
    <text evidence="3">Belongs to the mannose-6-phosphate isomerase type 1 family.</text>
</comment>
<evidence type="ECO:0000256" key="2">
    <source>
        <dbReference type="ARBA" id="ARBA00001947"/>
    </source>
</evidence>
<evidence type="ECO:0000256" key="1">
    <source>
        <dbReference type="ARBA" id="ARBA00000757"/>
    </source>
</evidence>
<comment type="caution">
    <text evidence="9">The sequence shown here is derived from an EMBL/GenBank/DDBJ whole genome shotgun (WGS) entry which is preliminary data.</text>
</comment>
<evidence type="ECO:0000256" key="7">
    <source>
        <dbReference type="ARBA" id="ARBA00023235"/>
    </source>
</evidence>
<dbReference type="InterPro" id="IPR046457">
    <property type="entry name" value="PMI_typeI_cat"/>
</dbReference>
<comment type="cofactor">
    <cofactor evidence="2">
        <name>Zn(2+)</name>
        <dbReference type="ChEBI" id="CHEBI:29105"/>
    </cofactor>
</comment>
<keyword evidence="5" id="KW-0479">Metal-binding</keyword>
<name>A0ABR9DMM2_9MICO</name>
<dbReference type="CDD" id="cd07011">
    <property type="entry name" value="cupin_PMI_type_I_N"/>
    <property type="match status" value="1"/>
</dbReference>
<evidence type="ECO:0000313" key="10">
    <source>
        <dbReference type="Proteomes" id="UP000642107"/>
    </source>
</evidence>
<evidence type="ECO:0000256" key="6">
    <source>
        <dbReference type="ARBA" id="ARBA00022833"/>
    </source>
</evidence>
<dbReference type="Pfam" id="PF20511">
    <property type="entry name" value="PMI_typeI_cat"/>
    <property type="match status" value="1"/>
</dbReference>
<dbReference type="RefSeq" id="WP_192277113.1">
    <property type="nucleotide sequence ID" value="NZ_JACZDF010000001.1"/>
</dbReference>
<feature type="domain" description="Phosphomannose isomerase type I catalytic" evidence="8">
    <location>
        <begin position="1"/>
        <end position="144"/>
    </location>
</feature>
<reference evidence="9 10" key="1">
    <citation type="submission" date="2020-09" db="EMBL/GenBank/DDBJ databases">
        <title>Flavimobilis rhizosphaerae sp. nov., isolated from rhizosphere soil of Spartina alterniflora.</title>
        <authorList>
            <person name="Hanqin C."/>
        </authorList>
    </citation>
    <scope>NUCLEOTIDE SEQUENCE [LARGE SCALE GENOMIC DNA]</scope>
    <source>
        <strain evidence="9 10">GY 10621</strain>
    </source>
</reference>
<evidence type="ECO:0000313" key="9">
    <source>
        <dbReference type="EMBL" id="MBD9698159.1"/>
    </source>
</evidence>
<evidence type="ECO:0000256" key="5">
    <source>
        <dbReference type="ARBA" id="ARBA00022723"/>
    </source>
</evidence>
<keyword evidence="7 9" id="KW-0413">Isomerase</keyword>
<keyword evidence="6" id="KW-0862">Zinc</keyword>
<keyword evidence="10" id="KW-1185">Reference proteome</keyword>
<proteinExistence type="inferred from homology"/>
<evidence type="ECO:0000256" key="4">
    <source>
        <dbReference type="ARBA" id="ARBA00011956"/>
    </source>
</evidence>
<dbReference type="InterPro" id="IPR016305">
    <property type="entry name" value="Mannose-6-P_Isomerase"/>
</dbReference>
<dbReference type="InterPro" id="IPR001250">
    <property type="entry name" value="Man6P_Isoase-1"/>
</dbReference>
<dbReference type="Gene3D" id="1.10.441.10">
    <property type="entry name" value="Phosphomannose Isomerase, domain 2"/>
    <property type="match status" value="1"/>
</dbReference>
<dbReference type="NCBIfam" id="TIGR00218">
    <property type="entry name" value="manA"/>
    <property type="match status" value="1"/>
</dbReference>
<gene>
    <name evidence="9" type="primary">manA</name>
    <name evidence="9" type="ORF">IGS67_01435</name>
</gene>
<dbReference type="InterPro" id="IPR011051">
    <property type="entry name" value="RmlC_Cupin_sf"/>
</dbReference>
<organism evidence="9 10">
    <name type="scientific">Flavimobilis rhizosphaerae</name>
    <dbReference type="NCBI Taxonomy" id="2775421"/>
    <lineage>
        <taxon>Bacteria</taxon>
        <taxon>Bacillati</taxon>
        <taxon>Actinomycetota</taxon>
        <taxon>Actinomycetes</taxon>
        <taxon>Micrococcales</taxon>
        <taxon>Jonesiaceae</taxon>
        <taxon>Flavimobilis</taxon>
    </lineage>
</organism>